<evidence type="ECO:0008006" key="3">
    <source>
        <dbReference type="Google" id="ProtNLM"/>
    </source>
</evidence>
<dbReference type="GeneID" id="64635805"/>
<organism evidence="1 2">
    <name type="scientific">Suillus subaureus</name>
    <dbReference type="NCBI Taxonomy" id="48587"/>
    <lineage>
        <taxon>Eukaryota</taxon>
        <taxon>Fungi</taxon>
        <taxon>Dikarya</taxon>
        <taxon>Basidiomycota</taxon>
        <taxon>Agaricomycotina</taxon>
        <taxon>Agaricomycetes</taxon>
        <taxon>Agaricomycetidae</taxon>
        <taxon>Boletales</taxon>
        <taxon>Suillineae</taxon>
        <taxon>Suillaceae</taxon>
        <taxon>Suillus</taxon>
    </lineage>
</organism>
<accession>A0A9P7EKR2</accession>
<proteinExistence type="predicted"/>
<dbReference type="GO" id="GO:0005760">
    <property type="term" value="C:gamma DNA polymerase complex"/>
    <property type="evidence" value="ECO:0007669"/>
    <property type="project" value="InterPro"/>
</dbReference>
<dbReference type="Proteomes" id="UP000807769">
    <property type="component" value="Unassembled WGS sequence"/>
</dbReference>
<dbReference type="PANTHER" id="PTHR10267:SF0">
    <property type="entry name" value="DNA POLYMERASE SUBUNIT GAMMA-1"/>
    <property type="match status" value="1"/>
</dbReference>
<dbReference type="InterPro" id="IPR002297">
    <property type="entry name" value="DNA-dir_DNA_pol_A_mt"/>
</dbReference>
<gene>
    <name evidence="1" type="ORF">BJ212DRAFT_1533520</name>
</gene>
<keyword evidence="2" id="KW-1185">Reference proteome</keyword>
<dbReference type="AlphaFoldDB" id="A0A9P7EKR2"/>
<dbReference type="GO" id="GO:0006264">
    <property type="term" value="P:mitochondrial DNA replication"/>
    <property type="evidence" value="ECO:0007669"/>
    <property type="project" value="TreeGrafter"/>
</dbReference>
<dbReference type="GO" id="GO:0003677">
    <property type="term" value="F:DNA binding"/>
    <property type="evidence" value="ECO:0007669"/>
    <property type="project" value="InterPro"/>
</dbReference>
<dbReference type="RefSeq" id="XP_041197797.1">
    <property type="nucleotide sequence ID" value="XM_041341789.1"/>
</dbReference>
<dbReference type="GO" id="GO:0003887">
    <property type="term" value="F:DNA-directed DNA polymerase activity"/>
    <property type="evidence" value="ECO:0007669"/>
    <property type="project" value="TreeGrafter"/>
</dbReference>
<dbReference type="PANTHER" id="PTHR10267">
    <property type="entry name" value="DNA POLYMERASE SUBUNIT GAMMA-1"/>
    <property type="match status" value="1"/>
</dbReference>
<dbReference type="SUPFAM" id="SSF56672">
    <property type="entry name" value="DNA/RNA polymerases"/>
    <property type="match status" value="1"/>
</dbReference>
<dbReference type="GO" id="GO:0008408">
    <property type="term" value="F:3'-5' exonuclease activity"/>
    <property type="evidence" value="ECO:0007669"/>
    <property type="project" value="TreeGrafter"/>
</dbReference>
<dbReference type="EMBL" id="JABBWG010000004">
    <property type="protein sequence ID" value="KAG1823737.1"/>
    <property type="molecule type" value="Genomic_DNA"/>
</dbReference>
<evidence type="ECO:0000313" key="2">
    <source>
        <dbReference type="Proteomes" id="UP000807769"/>
    </source>
</evidence>
<name>A0A9P7EKR2_9AGAM</name>
<protein>
    <recommendedName>
        <fullName evidence="3">DNA-directed DNA polymerase</fullName>
    </recommendedName>
</protein>
<sequence length="291" mass="33323">MTLHVAVKGISSYQRPAWMKHRKSKEIQKVFWPKWYWDLAKPQKDMSPSTLDVTPDFYNPTNDNLQDMRLEGCFVFYKLPHKASDSEKVNVGSLPGKMFVEYAEDGMLTSSGDEAKYALDMIAQCSYWISAHDCILNQMVVWQQGALAIERTWLTAGNAKKNRVNSELNAMVHVKGCVRQYDIKAHYLISGHDKLCYLGAKEDRYQAALTLQIANLWTWSLFAFKLGMDDLPQGVTFFSTIDIDKVLRKEVDMPCITPSHPDPTLPEKKVWVFPAFWTRQTVVHCGKMDAS</sequence>
<dbReference type="InterPro" id="IPR043502">
    <property type="entry name" value="DNA/RNA_pol_sf"/>
</dbReference>
<comment type="caution">
    <text evidence="1">The sequence shown here is derived from an EMBL/GenBank/DDBJ whole genome shotgun (WGS) entry which is preliminary data.</text>
</comment>
<dbReference type="OrthoDB" id="5588663at2759"/>
<reference evidence="1" key="1">
    <citation type="journal article" date="2020" name="New Phytol.">
        <title>Comparative genomics reveals dynamic genome evolution in host specialist ectomycorrhizal fungi.</title>
        <authorList>
            <person name="Lofgren L.A."/>
            <person name="Nguyen N.H."/>
            <person name="Vilgalys R."/>
            <person name="Ruytinx J."/>
            <person name="Liao H.L."/>
            <person name="Branco S."/>
            <person name="Kuo A."/>
            <person name="LaButti K."/>
            <person name="Lipzen A."/>
            <person name="Andreopoulos W."/>
            <person name="Pangilinan J."/>
            <person name="Riley R."/>
            <person name="Hundley H."/>
            <person name="Na H."/>
            <person name="Barry K."/>
            <person name="Grigoriev I.V."/>
            <person name="Stajich J.E."/>
            <person name="Kennedy P.G."/>
        </authorList>
    </citation>
    <scope>NUCLEOTIDE SEQUENCE</scope>
    <source>
        <strain evidence="1">MN1</strain>
    </source>
</reference>
<evidence type="ECO:0000313" key="1">
    <source>
        <dbReference type="EMBL" id="KAG1823737.1"/>
    </source>
</evidence>